<evidence type="ECO:0000313" key="2">
    <source>
        <dbReference type="EMBL" id="MPC63559.1"/>
    </source>
</evidence>
<comment type="caution">
    <text evidence="2">The sequence shown here is derived from an EMBL/GenBank/DDBJ whole genome shotgun (WGS) entry which is preliminary data.</text>
</comment>
<feature type="compositionally biased region" description="Low complexity" evidence="1">
    <location>
        <begin position="47"/>
        <end position="62"/>
    </location>
</feature>
<name>A0A5B7H0Y6_PORTR</name>
<sequence length="68" mass="7268">MGTLFTYPAVLVEDLQTHGTSLYGTPLNIDGMQDLIDSIPLPPLPDPLTTTTTTTTTTTSSLNQQAVF</sequence>
<dbReference type="EMBL" id="VSRR010020969">
    <property type="protein sequence ID" value="MPC63559.1"/>
    <property type="molecule type" value="Genomic_DNA"/>
</dbReference>
<evidence type="ECO:0000256" key="1">
    <source>
        <dbReference type="SAM" id="MobiDB-lite"/>
    </source>
</evidence>
<keyword evidence="3" id="KW-1185">Reference proteome</keyword>
<dbReference type="Proteomes" id="UP000324222">
    <property type="component" value="Unassembled WGS sequence"/>
</dbReference>
<gene>
    <name evidence="2" type="ORF">E2C01_057658</name>
</gene>
<evidence type="ECO:0000313" key="3">
    <source>
        <dbReference type="Proteomes" id="UP000324222"/>
    </source>
</evidence>
<reference evidence="2 3" key="1">
    <citation type="submission" date="2019-05" db="EMBL/GenBank/DDBJ databases">
        <title>Another draft genome of Portunus trituberculatus and its Hox gene families provides insights of decapod evolution.</title>
        <authorList>
            <person name="Jeong J.-H."/>
            <person name="Song I."/>
            <person name="Kim S."/>
            <person name="Choi T."/>
            <person name="Kim D."/>
            <person name="Ryu S."/>
            <person name="Kim W."/>
        </authorList>
    </citation>
    <scope>NUCLEOTIDE SEQUENCE [LARGE SCALE GENOMIC DNA]</scope>
    <source>
        <tissue evidence="2">Muscle</tissue>
    </source>
</reference>
<organism evidence="2 3">
    <name type="scientific">Portunus trituberculatus</name>
    <name type="common">Swimming crab</name>
    <name type="synonym">Neptunus trituberculatus</name>
    <dbReference type="NCBI Taxonomy" id="210409"/>
    <lineage>
        <taxon>Eukaryota</taxon>
        <taxon>Metazoa</taxon>
        <taxon>Ecdysozoa</taxon>
        <taxon>Arthropoda</taxon>
        <taxon>Crustacea</taxon>
        <taxon>Multicrustacea</taxon>
        <taxon>Malacostraca</taxon>
        <taxon>Eumalacostraca</taxon>
        <taxon>Eucarida</taxon>
        <taxon>Decapoda</taxon>
        <taxon>Pleocyemata</taxon>
        <taxon>Brachyura</taxon>
        <taxon>Eubrachyura</taxon>
        <taxon>Portunoidea</taxon>
        <taxon>Portunidae</taxon>
        <taxon>Portuninae</taxon>
        <taxon>Portunus</taxon>
    </lineage>
</organism>
<accession>A0A5B7H0Y6</accession>
<feature type="region of interest" description="Disordered" evidence="1">
    <location>
        <begin position="42"/>
        <end position="68"/>
    </location>
</feature>
<proteinExistence type="predicted"/>
<dbReference type="AlphaFoldDB" id="A0A5B7H0Y6"/>
<protein>
    <submittedName>
        <fullName evidence="2">Uncharacterized protein</fullName>
    </submittedName>
</protein>